<evidence type="ECO:0000256" key="1">
    <source>
        <dbReference type="SAM" id="MobiDB-lite"/>
    </source>
</evidence>
<organism evidence="2 3">
    <name type="scientific">Dorcoceras hygrometricum</name>
    <dbReference type="NCBI Taxonomy" id="472368"/>
    <lineage>
        <taxon>Eukaryota</taxon>
        <taxon>Viridiplantae</taxon>
        <taxon>Streptophyta</taxon>
        <taxon>Embryophyta</taxon>
        <taxon>Tracheophyta</taxon>
        <taxon>Spermatophyta</taxon>
        <taxon>Magnoliopsida</taxon>
        <taxon>eudicotyledons</taxon>
        <taxon>Gunneridae</taxon>
        <taxon>Pentapetalae</taxon>
        <taxon>asterids</taxon>
        <taxon>lamiids</taxon>
        <taxon>Lamiales</taxon>
        <taxon>Gesneriaceae</taxon>
        <taxon>Didymocarpoideae</taxon>
        <taxon>Trichosporeae</taxon>
        <taxon>Loxocarpinae</taxon>
        <taxon>Dorcoceras</taxon>
    </lineage>
</organism>
<evidence type="ECO:0000313" key="3">
    <source>
        <dbReference type="Proteomes" id="UP000250235"/>
    </source>
</evidence>
<proteinExistence type="predicted"/>
<feature type="compositionally biased region" description="Basic and acidic residues" evidence="1">
    <location>
        <begin position="118"/>
        <end position="128"/>
    </location>
</feature>
<sequence>MVEPRPSLKWPFLERAWQPFFTPFVCVLQVMAQAMAWSKGTGRTWEWSCRWGSDQGLPEVGGRKARMSRLVGDQLGMKQSWSLKAAQDQEITEQAQLQTKRGADAEVAPEDQLEDENKEAGEEKERSLCKQTELEVIKGCRSADEKSSSHIKPATH</sequence>
<gene>
    <name evidence="2" type="ORF">F511_41237</name>
</gene>
<feature type="compositionally biased region" description="Acidic residues" evidence="1">
    <location>
        <begin position="107"/>
        <end position="117"/>
    </location>
</feature>
<dbReference type="Proteomes" id="UP000250235">
    <property type="component" value="Unassembled WGS sequence"/>
</dbReference>
<name>A0A2Z7AHN1_9LAMI</name>
<evidence type="ECO:0000313" key="2">
    <source>
        <dbReference type="EMBL" id="KZV18606.1"/>
    </source>
</evidence>
<protein>
    <submittedName>
        <fullName evidence="2">Uncharacterized protein</fullName>
    </submittedName>
</protein>
<keyword evidence="3" id="KW-1185">Reference proteome</keyword>
<dbReference type="EMBL" id="KV017305">
    <property type="protein sequence ID" value="KZV18606.1"/>
    <property type="molecule type" value="Genomic_DNA"/>
</dbReference>
<accession>A0A2Z7AHN1</accession>
<reference evidence="2 3" key="1">
    <citation type="journal article" date="2015" name="Proc. Natl. Acad. Sci. U.S.A.">
        <title>The resurrection genome of Boea hygrometrica: A blueprint for survival of dehydration.</title>
        <authorList>
            <person name="Xiao L."/>
            <person name="Yang G."/>
            <person name="Zhang L."/>
            <person name="Yang X."/>
            <person name="Zhao S."/>
            <person name="Ji Z."/>
            <person name="Zhou Q."/>
            <person name="Hu M."/>
            <person name="Wang Y."/>
            <person name="Chen M."/>
            <person name="Xu Y."/>
            <person name="Jin H."/>
            <person name="Xiao X."/>
            <person name="Hu G."/>
            <person name="Bao F."/>
            <person name="Hu Y."/>
            <person name="Wan P."/>
            <person name="Li L."/>
            <person name="Deng X."/>
            <person name="Kuang T."/>
            <person name="Xiang C."/>
            <person name="Zhu J.K."/>
            <person name="Oliver M.J."/>
            <person name="He Y."/>
        </authorList>
    </citation>
    <scope>NUCLEOTIDE SEQUENCE [LARGE SCALE GENOMIC DNA]</scope>
    <source>
        <strain evidence="3">cv. XS01</strain>
    </source>
</reference>
<dbReference type="AlphaFoldDB" id="A0A2Z7AHN1"/>
<feature type="region of interest" description="Disordered" evidence="1">
    <location>
        <begin position="92"/>
        <end position="128"/>
    </location>
</feature>